<reference evidence="1 2" key="1">
    <citation type="submission" date="2018-02" db="EMBL/GenBank/DDBJ databases">
        <title>Genomic Encyclopedia of Archaeal and Bacterial Type Strains, Phase II (KMG-II): from individual species to whole genera.</title>
        <authorList>
            <person name="Goeker M."/>
        </authorList>
    </citation>
    <scope>NUCLEOTIDE SEQUENCE [LARGE SCALE GENOMIC DNA]</scope>
    <source>
        <strain evidence="1 2">DSM 29526</strain>
    </source>
</reference>
<dbReference type="Proteomes" id="UP000237662">
    <property type="component" value="Unassembled WGS sequence"/>
</dbReference>
<protein>
    <submittedName>
        <fullName evidence="1">Uncharacterized protein</fullName>
    </submittedName>
</protein>
<gene>
    <name evidence="1" type="ORF">CLV84_4272</name>
</gene>
<name>A0A2S6I021_9BACT</name>
<evidence type="ECO:0000313" key="2">
    <source>
        <dbReference type="Proteomes" id="UP000237662"/>
    </source>
</evidence>
<accession>A0A2S6I021</accession>
<comment type="caution">
    <text evidence="1">The sequence shown here is derived from an EMBL/GenBank/DDBJ whole genome shotgun (WGS) entry which is preliminary data.</text>
</comment>
<evidence type="ECO:0000313" key="1">
    <source>
        <dbReference type="EMBL" id="PPK84121.1"/>
    </source>
</evidence>
<organism evidence="1 2">
    <name type="scientific">Neolewinella xylanilytica</name>
    <dbReference type="NCBI Taxonomy" id="1514080"/>
    <lineage>
        <taxon>Bacteria</taxon>
        <taxon>Pseudomonadati</taxon>
        <taxon>Bacteroidota</taxon>
        <taxon>Saprospiria</taxon>
        <taxon>Saprospirales</taxon>
        <taxon>Lewinellaceae</taxon>
        <taxon>Neolewinella</taxon>
    </lineage>
</organism>
<proteinExistence type="predicted"/>
<dbReference type="EMBL" id="PTJC01000009">
    <property type="protein sequence ID" value="PPK84121.1"/>
    <property type="molecule type" value="Genomic_DNA"/>
</dbReference>
<keyword evidence="2" id="KW-1185">Reference proteome</keyword>
<sequence length="50" mass="5653">MQPIRKCHWQSVNYPIDLAGLDVSTSCYEKLEEVTGELKRRSSSLVNGLT</sequence>
<dbReference type="AlphaFoldDB" id="A0A2S6I021"/>